<keyword evidence="5" id="KW-1185">Reference proteome</keyword>
<feature type="signal peptide" evidence="2">
    <location>
        <begin position="1"/>
        <end position="28"/>
    </location>
</feature>
<dbReference type="PANTHER" id="PTHR34220">
    <property type="entry name" value="SENSOR HISTIDINE KINASE YPDA"/>
    <property type="match status" value="1"/>
</dbReference>
<dbReference type="InterPro" id="IPR050640">
    <property type="entry name" value="Bact_2-comp_sensor_kinase"/>
</dbReference>
<dbReference type="InterPro" id="IPR019734">
    <property type="entry name" value="TPR_rpt"/>
</dbReference>
<name>A0ABS4BU08_9FLAO</name>
<dbReference type="SMART" id="SM00028">
    <property type="entry name" value="TPR"/>
    <property type="match status" value="4"/>
</dbReference>
<dbReference type="Pfam" id="PF06580">
    <property type="entry name" value="His_kinase"/>
    <property type="match status" value="1"/>
</dbReference>
<organism evidence="4 5">
    <name type="scientific">Mariniflexile gromovii</name>
    <dbReference type="NCBI Taxonomy" id="362523"/>
    <lineage>
        <taxon>Bacteria</taxon>
        <taxon>Pseudomonadati</taxon>
        <taxon>Bacteroidota</taxon>
        <taxon>Flavobacteriia</taxon>
        <taxon>Flavobacteriales</taxon>
        <taxon>Flavobacteriaceae</taxon>
        <taxon>Mariniflexile</taxon>
    </lineage>
</organism>
<accession>A0ABS4BU08</accession>
<dbReference type="InterPro" id="IPR010559">
    <property type="entry name" value="Sig_transdc_His_kin_internal"/>
</dbReference>
<evidence type="ECO:0000259" key="3">
    <source>
        <dbReference type="Pfam" id="PF06580"/>
    </source>
</evidence>
<dbReference type="Proteomes" id="UP000670776">
    <property type="component" value="Unassembled WGS sequence"/>
</dbReference>
<keyword evidence="1" id="KW-0812">Transmembrane</keyword>
<keyword evidence="4" id="KW-0808">Transferase</keyword>
<gene>
    <name evidence="4" type="ORF">J8H85_09505</name>
</gene>
<dbReference type="GO" id="GO:0016301">
    <property type="term" value="F:kinase activity"/>
    <property type="evidence" value="ECO:0007669"/>
    <property type="project" value="UniProtKB-KW"/>
</dbReference>
<keyword evidence="1" id="KW-1133">Transmembrane helix</keyword>
<feature type="transmembrane region" description="Helical" evidence="1">
    <location>
        <begin position="351"/>
        <end position="371"/>
    </location>
</feature>
<proteinExistence type="predicted"/>
<evidence type="ECO:0000313" key="4">
    <source>
        <dbReference type="EMBL" id="MBP0904064.1"/>
    </source>
</evidence>
<keyword evidence="2" id="KW-0732">Signal</keyword>
<dbReference type="Gene3D" id="1.25.40.10">
    <property type="entry name" value="Tetratricopeptide repeat domain"/>
    <property type="match status" value="2"/>
</dbReference>
<reference evidence="4 5" key="1">
    <citation type="submission" date="2021-04" db="EMBL/GenBank/DDBJ databases">
        <title>Mariniflexile gromovii gen. nov., sp. nov., a gliding bacterium isolated from the sea urchin Strongylocentrotus intermedius.</title>
        <authorList>
            <person name="Ko S."/>
            <person name="Le V."/>
            <person name="Ahn C.-Y."/>
            <person name="Oh H.-M."/>
        </authorList>
    </citation>
    <scope>NUCLEOTIDE SEQUENCE [LARGE SCALE GENOMIC DNA]</scope>
    <source>
        <strain evidence="4 5">KCTC 12570</strain>
    </source>
</reference>
<evidence type="ECO:0000256" key="2">
    <source>
        <dbReference type="SAM" id="SignalP"/>
    </source>
</evidence>
<evidence type="ECO:0000256" key="1">
    <source>
        <dbReference type="SAM" id="Phobius"/>
    </source>
</evidence>
<dbReference type="InterPro" id="IPR011990">
    <property type="entry name" value="TPR-like_helical_dom_sf"/>
</dbReference>
<feature type="domain" description="Signal transduction histidine kinase internal region" evidence="3">
    <location>
        <begin position="406"/>
        <end position="483"/>
    </location>
</feature>
<dbReference type="SUPFAM" id="SSF48452">
    <property type="entry name" value="TPR-like"/>
    <property type="match status" value="2"/>
</dbReference>
<feature type="chain" id="PRO_5046346604" evidence="2">
    <location>
        <begin position="29"/>
        <end position="589"/>
    </location>
</feature>
<keyword evidence="1" id="KW-0472">Membrane</keyword>
<sequence length="589" mass="68011">MKIGFLNLPFKGCLTLLFLLLLSKSIYAQTAKHSDYLEELSVLIRETTNDPEKGLKISDSLITIAKKTNNINKYAISLLAKGAALSFIGKNSEALEIELKAYAIFDSINDTTGKSISLLNISYVQMHLKKYRKAQDYLLQALDFAEKDNSRLLTNIYANLASASVELEQYNEGIKYYKMALSHFKKIENFYGVSITYHGISIAYRNLHDNTLGEKYGLLALNYQKKTNSDYALSMIALNLGDIYLEEGKLDTAKKYLDIGGEASEKINYPHHKENYYENMARWHKLNNDYKSALEYYEKYSIVKDSIYSLENEKISSEIEEQFQNELKTNEIKLLKTQKELATAEIEKNRFWALILILVTILCIAAIVVLYQNYIGNKKSNELLKLEKVQLSERNQLLESENILVQFETLRTQVSPHFLFNSLNALTSLIKTDKEKALRFTKEFSKIFRNTLELKKKNLITLKEELEHVNAYLYLQKMRFDSNLIININIDSKFLNDYLPPFSLQMVIENAIKHNIITVESPLQIEINAKDSFLVVTNNLQPRQVTEDSTKTGVKNIISRYKYISELEPTFEITNNLFYVKLPLIKEEL</sequence>
<keyword evidence="4" id="KW-0418">Kinase</keyword>
<evidence type="ECO:0000313" key="5">
    <source>
        <dbReference type="Proteomes" id="UP000670776"/>
    </source>
</evidence>
<dbReference type="EMBL" id="JAGJCB010000007">
    <property type="protein sequence ID" value="MBP0904064.1"/>
    <property type="molecule type" value="Genomic_DNA"/>
</dbReference>
<dbReference type="RefSeq" id="WP_209654962.1">
    <property type="nucleotide sequence ID" value="NZ_JAGJCB010000007.1"/>
</dbReference>
<comment type="caution">
    <text evidence="4">The sequence shown here is derived from an EMBL/GenBank/DDBJ whole genome shotgun (WGS) entry which is preliminary data.</text>
</comment>
<protein>
    <submittedName>
        <fullName evidence="4">Histidine kinase</fullName>
    </submittedName>
</protein>
<dbReference type="PANTHER" id="PTHR34220:SF7">
    <property type="entry name" value="SENSOR HISTIDINE KINASE YPDA"/>
    <property type="match status" value="1"/>
</dbReference>